<evidence type="ECO:0000313" key="1">
    <source>
        <dbReference type="EMBL" id="GAA2973520.1"/>
    </source>
</evidence>
<dbReference type="EMBL" id="BAAAUD010000112">
    <property type="protein sequence ID" value="GAA2973520.1"/>
    <property type="molecule type" value="Genomic_DNA"/>
</dbReference>
<keyword evidence="2" id="KW-1185">Reference proteome</keyword>
<comment type="caution">
    <text evidence="1">The sequence shown here is derived from an EMBL/GenBank/DDBJ whole genome shotgun (WGS) entry which is preliminary data.</text>
</comment>
<proteinExistence type="predicted"/>
<gene>
    <name evidence="1" type="ORF">GCM10010446_67370</name>
</gene>
<evidence type="ECO:0008006" key="3">
    <source>
        <dbReference type="Google" id="ProtNLM"/>
    </source>
</evidence>
<evidence type="ECO:0000313" key="2">
    <source>
        <dbReference type="Proteomes" id="UP001500403"/>
    </source>
</evidence>
<organism evidence="1 2">
    <name type="scientific">Streptomyces enissocaesilis</name>
    <dbReference type="NCBI Taxonomy" id="332589"/>
    <lineage>
        <taxon>Bacteria</taxon>
        <taxon>Bacillati</taxon>
        <taxon>Actinomycetota</taxon>
        <taxon>Actinomycetes</taxon>
        <taxon>Kitasatosporales</taxon>
        <taxon>Streptomycetaceae</taxon>
        <taxon>Streptomyces</taxon>
        <taxon>Streptomyces rochei group</taxon>
    </lineage>
</organism>
<name>A0ABN3XNU9_9ACTN</name>
<dbReference type="Proteomes" id="UP001500403">
    <property type="component" value="Unassembled WGS sequence"/>
</dbReference>
<reference evidence="1 2" key="1">
    <citation type="journal article" date="2019" name="Int. J. Syst. Evol. Microbiol.">
        <title>The Global Catalogue of Microorganisms (GCM) 10K type strain sequencing project: providing services to taxonomists for standard genome sequencing and annotation.</title>
        <authorList>
            <consortium name="The Broad Institute Genomics Platform"/>
            <consortium name="The Broad Institute Genome Sequencing Center for Infectious Disease"/>
            <person name="Wu L."/>
            <person name="Ma J."/>
        </authorList>
    </citation>
    <scope>NUCLEOTIDE SEQUENCE [LARGE SCALE GENOMIC DNA]</scope>
    <source>
        <strain evidence="1 2">JCM 9088</strain>
    </source>
</reference>
<accession>A0ABN3XNU9</accession>
<protein>
    <recommendedName>
        <fullName evidence="3">Secreted protein</fullName>
    </recommendedName>
</protein>
<sequence>MTAWWVASLPGPTEKRVLAGSVWGAGAELASAEAGAAAPRGSVSALAAGTDRDRGYARSPFGRGVRCRGPWRRTAWRSARRQGPAFGGGTGQ</sequence>